<organism evidence="1 2">
    <name type="scientific">Paenibacillus haidiansis</name>
    <dbReference type="NCBI Taxonomy" id="1574488"/>
    <lineage>
        <taxon>Bacteria</taxon>
        <taxon>Bacillati</taxon>
        <taxon>Bacillota</taxon>
        <taxon>Bacilli</taxon>
        <taxon>Bacillales</taxon>
        <taxon>Paenibacillaceae</taxon>
        <taxon>Paenibacillus</taxon>
    </lineage>
</organism>
<reference evidence="1 2" key="1">
    <citation type="submission" date="2024-02" db="EMBL/GenBank/DDBJ databases">
        <title>A nitrogen-fixing paenibacillus bacterium.</title>
        <authorList>
            <person name="Zhang W.L."/>
            <person name="Chen S.F."/>
        </authorList>
    </citation>
    <scope>NUCLEOTIDE SEQUENCE [LARGE SCALE GENOMIC DNA]</scope>
    <source>
        <strain evidence="1 2">M1</strain>
    </source>
</reference>
<protein>
    <recommendedName>
        <fullName evidence="3">Superinfection exclusion protein</fullName>
    </recommendedName>
</protein>
<dbReference type="RefSeq" id="WP_331845299.1">
    <property type="nucleotide sequence ID" value="NZ_JAZHPZ010000002.1"/>
</dbReference>
<dbReference type="Proteomes" id="UP001306950">
    <property type="component" value="Unassembled WGS sequence"/>
</dbReference>
<dbReference type="InterPro" id="IPR020285">
    <property type="entry name" value="Gp17"/>
</dbReference>
<sequence>MKLRVWWIPQIPMKSFNVDVESVEEAEKILNVLADYDLFQYENRVKGDYANAGGLQYWDEEENEWLEWYCTDAGNDYEGMDINEIMMEKLKSA</sequence>
<gene>
    <name evidence="1" type="ORF">V3851_04370</name>
</gene>
<proteinExistence type="predicted"/>
<evidence type="ECO:0000313" key="2">
    <source>
        <dbReference type="Proteomes" id="UP001306950"/>
    </source>
</evidence>
<dbReference type="EMBL" id="JAZHPZ010000002">
    <property type="protein sequence ID" value="MEF2965057.1"/>
    <property type="molecule type" value="Genomic_DNA"/>
</dbReference>
<evidence type="ECO:0000313" key="1">
    <source>
        <dbReference type="EMBL" id="MEF2965057.1"/>
    </source>
</evidence>
<keyword evidence="2" id="KW-1185">Reference proteome</keyword>
<name>A0ABU7VQ76_9BACL</name>
<accession>A0ABU7VQ76</accession>
<evidence type="ECO:0008006" key="3">
    <source>
        <dbReference type="Google" id="ProtNLM"/>
    </source>
</evidence>
<dbReference type="Pfam" id="PF17420">
    <property type="entry name" value="GP17"/>
    <property type="match status" value="1"/>
</dbReference>
<comment type="caution">
    <text evidence="1">The sequence shown here is derived from an EMBL/GenBank/DDBJ whole genome shotgun (WGS) entry which is preliminary data.</text>
</comment>